<gene>
    <name evidence="1" type="ORF">ABXS69_06460</name>
</gene>
<dbReference type="AlphaFoldDB" id="A0AAU8MZT2"/>
<evidence type="ECO:0008006" key="2">
    <source>
        <dbReference type="Google" id="ProtNLM"/>
    </source>
</evidence>
<reference evidence="1" key="1">
    <citation type="submission" date="2024-05" db="EMBL/GenBank/DDBJ databases">
        <title>Draft genome assemblies of 36 bacteria isolated from hibernating arctic ground squirrels.</title>
        <authorList>
            <person name="McKee H."/>
            <person name="Mullen L."/>
            <person name="Drown D.M."/>
            <person name="Duddleston K.N."/>
        </authorList>
    </citation>
    <scope>NUCLEOTIDE SEQUENCE</scope>
    <source>
        <strain evidence="1">AR004</strain>
    </source>
</reference>
<dbReference type="EMBL" id="CP159989">
    <property type="protein sequence ID" value="XCP81672.1"/>
    <property type="molecule type" value="Genomic_DNA"/>
</dbReference>
<protein>
    <recommendedName>
        <fullName evidence="2">AbiEi antitoxin C-terminal domain-containing protein</fullName>
    </recommendedName>
</protein>
<accession>A0AAU8MZT2</accession>
<dbReference type="RefSeq" id="WP_366179929.1">
    <property type="nucleotide sequence ID" value="NZ_CP159989.1"/>
</dbReference>
<proteinExistence type="predicted"/>
<sequence>MARHPHVPARAALAWLRPRPIEPALGALPPQDMRVLRCHGLDDELLTPLLGGHYPSDLLTSPPLRARALGPHVPRGNLVCGPSALWVHTGLRPPEVLSVAGAKRPGAWRGLESHRMSLPSEDRVVLAGVECSTLERAAVDVARTAPPTRAVEAILAAYDAGATRRGMLLALGHCRGGAARGRPRAQRLILSVERVFPERAGALRRRTVPLAAHRGSGAAVPGA</sequence>
<organism evidence="1">
    <name type="scientific">Actinomyces timonensis</name>
    <dbReference type="NCBI Taxonomy" id="1288391"/>
    <lineage>
        <taxon>Bacteria</taxon>
        <taxon>Bacillati</taxon>
        <taxon>Actinomycetota</taxon>
        <taxon>Actinomycetes</taxon>
        <taxon>Actinomycetales</taxon>
        <taxon>Actinomycetaceae</taxon>
        <taxon>Actinomyces</taxon>
    </lineage>
</organism>
<evidence type="ECO:0000313" key="1">
    <source>
        <dbReference type="EMBL" id="XCP81672.1"/>
    </source>
</evidence>
<name>A0AAU8MZT2_9ACTO</name>